<dbReference type="SUPFAM" id="SSF54523">
    <property type="entry name" value="Pili subunits"/>
    <property type="match status" value="1"/>
</dbReference>
<evidence type="ECO:0000259" key="12">
    <source>
        <dbReference type="Pfam" id="PF12019"/>
    </source>
</evidence>
<dbReference type="Pfam" id="PF07963">
    <property type="entry name" value="N_methyl"/>
    <property type="match status" value="1"/>
</dbReference>
<dbReference type="Pfam" id="PF12019">
    <property type="entry name" value="GspH"/>
    <property type="match status" value="1"/>
</dbReference>
<evidence type="ECO:0000256" key="1">
    <source>
        <dbReference type="ARBA" id="ARBA00004377"/>
    </source>
</evidence>
<dbReference type="Gene3D" id="3.55.40.10">
    <property type="entry name" value="minor pseudopilin epsh domain"/>
    <property type="match status" value="1"/>
</dbReference>
<evidence type="ECO:0000256" key="3">
    <source>
        <dbReference type="ARBA" id="ARBA00022475"/>
    </source>
</evidence>
<feature type="domain" description="General secretion pathway GspH" evidence="12">
    <location>
        <begin position="97"/>
        <end position="198"/>
    </location>
</feature>
<evidence type="ECO:0000256" key="9">
    <source>
        <dbReference type="ARBA" id="ARBA00025772"/>
    </source>
</evidence>
<evidence type="ECO:0000256" key="10">
    <source>
        <dbReference type="ARBA" id="ARBA00030775"/>
    </source>
</evidence>
<keyword evidence="3" id="KW-1003">Cell membrane</keyword>
<keyword evidence="7 11" id="KW-1133">Transmembrane helix</keyword>
<evidence type="ECO:0000256" key="11">
    <source>
        <dbReference type="SAM" id="Phobius"/>
    </source>
</evidence>
<dbReference type="InterPro" id="IPR012902">
    <property type="entry name" value="N_methyl_site"/>
</dbReference>
<reference evidence="13 14" key="1">
    <citation type="submission" date="2023-12" db="EMBL/GenBank/DDBJ databases">
        <title>Genome sequencing and assembly of bacterial species from a model synthetic community.</title>
        <authorList>
            <person name="Hogle S.L."/>
        </authorList>
    </citation>
    <scope>NUCLEOTIDE SEQUENCE [LARGE SCALE GENOMIC DNA]</scope>
    <source>
        <strain evidence="13 14">HAMBI 2494</strain>
    </source>
</reference>
<evidence type="ECO:0000313" key="14">
    <source>
        <dbReference type="Proteomes" id="UP001325479"/>
    </source>
</evidence>
<dbReference type="InterPro" id="IPR045584">
    <property type="entry name" value="Pilin-like"/>
</dbReference>
<evidence type="ECO:0000313" key="13">
    <source>
        <dbReference type="EMBL" id="WQD79944.1"/>
    </source>
</evidence>
<dbReference type="PROSITE" id="PS00409">
    <property type="entry name" value="PROKAR_NTER_METHYL"/>
    <property type="match status" value="1"/>
</dbReference>
<sequence length="209" mass="22481">MQTSARGSERSEARMRGWGVSIALSFVRAERIARDGGLAHSVTRAGARLARHRVRAPQRAAGFTLLEMLVVMLIVGLLVAVVTLAPTTNRRTDLAEEAQHLASLLESAGDEAQVRSTPIAWQPVNGGYRFYQRAENGAWQPMTDDLFRAHRWSASVTGVSMRYTGGASISRVVLGAESIDVPVTIALSSGSVQWLVVGTGIGNFVVRAP</sequence>
<comment type="similarity">
    <text evidence="9">Belongs to the GSP H family.</text>
</comment>
<keyword evidence="14" id="KW-1185">Reference proteome</keyword>
<keyword evidence="5" id="KW-0997">Cell inner membrane</keyword>
<keyword evidence="8 11" id="KW-0472">Membrane</keyword>
<dbReference type="NCBIfam" id="TIGR02532">
    <property type="entry name" value="IV_pilin_GFxxxE"/>
    <property type="match status" value="1"/>
</dbReference>
<proteinExistence type="inferred from homology"/>
<keyword evidence="6 11" id="KW-0812">Transmembrane</keyword>
<protein>
    <recommendedName>
        <fullName evidence="2">Type II secretion system protein H</fullName>
    </recommendedName>
    <alternativeName>
        <fullName evidence="10">General secretion pathway protein H</fullName>
    </alternativeName>
</protein>
<dbReference type="RefSeq" id="WP_269814062.1">
    <property type="nucleotide sequence ID" value="NZ_CP139965.1"/>
</dbReference>
<accession>A0ABZ0WRB1</accession>
<feature type="transmembrane region" description="Helical" evidence="11">
    <location>
        <begin position="60"/>
        <end position="85"/>
    </location>
</feature>
<dbReference type="EMBL" id="CP139965">
    <property type="protein sequence ID" value="WQD79944.1"/>
    <property type="molecule type" value="Genomic_DNA"/>
</dbReference>
<name>A0ABZ0WRB1_9BURK</name>
<gene>
    <name evidence="13" type="ORF">U0042_09830</name>
</gene>
<dbReference type="Proteomes" id="UP001325479">
    <property type="component" value="Chromosome"/>
</dbReference>
<evidence type="ECO:0000256" key="8">
    <source>
        <dbReference type="ARBA" id="ARBA00023136"/>
    </source>
</evidence>
<evidence type="ECO:0000256" key="2">
    <source>
        <dbReference type="ARBA" id="ARBA00021549"/>
    </source>
</evidence>
<keyword evidence="4" id="KW-0488">Methylation</keyword>
<comment type="subcellular location">
    <subcellularLocation>
        <location evidence="1">Cell inner membrane</location>
        <topology evidence="1">Single-pass membrane protein</topology>
    </subcellularLocation>
</comment>
<evidence type="ECO:0000256" key="6">
    <source>
        <dbReference type="ARBA" id="ARBA00022692"/>
    </source>
</evidence>
<evidence type="ECO:0000256" key="7">
    <source>
        <dbReference type="ARBA" id="ARBA00022989"/>
    </source>
</evidence>
<evidence type="ECO:0000256" key="5">
    <source>
        <dbReference type="ARBA" id="ARBA00022519"/>
    </source>
</evidence>
<evidence type="ECO:0000256" key="4">
    <source>
        <dbReference type="ARBA" id="ARBA00022481"/>
    </source>
</evidence>
<organism evidence="13 14">
    <name type="scientific">Paraburkholderia kururiensis</name>
    <dbReference type="NCBI Taxonomy" id="984307"/>
    <lineage>
        <taxon>Bacteria</taxon>
        <taxon>Pseudomonadati</taxon>
        <taxon>Pseudomonadota</taxon>
        <taxon>Betaproteobacteria</taxon>
        <taxon>Burkholderiales</taxon>
        <taxon>Burkholderiaceae</taxon>
        <taxon>Paraburkholderia</taxon>
    </lineage>
</organism>
<dbReference type="InterPro" id="IPR022346">
    <property type="entry name" value="T2SS_GspH"/>
</dbReference>